<evidence type="ECO:0000259" key="2">
    <source>
        <dbReference type="Pfam" id="PF04826"/>
    </source>
</evidence>
<dbReference type="PANTHER" id="PTHR47081:SF2">
    <property type="entry name" value="ARMADILLO REPEAT-CONTAINING X-LINKED PROTEIN 5"/>
    <property type="match status" value="1"/>
</dbReference>
<accession>A0A7J8ASV5</accession>
<gene>
    <name evidence="3" type="ORF">mRhiFer1_001021</name>
</gene>
<dbReference type="Proteomes" id="UP000585614">
    <property type="component" value="Unassembled WGS sequence"/>
</dbReference>
<organism evidence="3 4">
    <name type="scientific">Rhinolophus ferrumequinum</name>
    <name type="common">Greater horseshoe bat</name>
    <dbReference type="NCBI Taxonomy" id="59479"/>
    <lineage>
        <taxon>Eukaryota</taxon>
        <taxon>Metazoa</taxon>
        <taxon>Chordata</taxon>
        <taxon>Craniata</taxon>
        <taxon>Vertebrata</taxon>
        <taxon>Euteleostomi</taxon>
        <taxon>Mammalia</taxon>
        <taxon>Eutheria</taxon>
        <taxon>Laurasiatheria</taxon>
        <taxon>Chiroptera</taxon>
        <taxon>Yinpterochiroptera</taxon>
        <taxon>Rhinolophoidea</taxon>
        <taxon>Rhinolophidae</taxon>
        <taxon>Rhinolophinae</taxon>
        <taxon>Rhinolophus</taxon>
    </lineage>
</organism>
<dbReference type="PANTHER" id="PTHR47081">
    <property type="match status" value="1"/>
</dbReference>
<evidence type="ECO:0000313" key="4">
    <source>
        <dbReference type="Proteomes" id="UP000585614"/>
    </source>
</evidence>
<dbReference type="SUPFAM" id="SSF48371">
    <property type="entry name" value="ARM repeat"/>
    <property type="match status" value="1"/>
</dbReference>
<dbReference type="Gene3D" id="1.25.10.10">
    <property type="entry name" value="Leucine-rich Repeat Variant"/>
    <property type="match status" value="1"/>
</dbReference>
<feature type="region of interest" description="Disordered" evidence="1">
    <location>
        <begin position="71"/>
        <end position="90"/>
    </location>
</feature>
<comment type="caution">
    <text evidence="3">The sequence shown here is derived from an EMBL/GenBank/DDBJ whole genome shotgun (WGS) entry which is preliminary data.</text>
</comment>
<protein>
    <submittedName>
        <fullName evidence="3">Armadillo repeat containing X-linked 5</fullName>
    </submittedName>
</protein>
<reference evidence="3 4" key="1">
    <citation type="journal article" date="2020" name="Nature">
        <title>Six reference-quality genomes reveal evolution of bat adaptations.</title>
        <authorList>
            <person name="Jebb D."/>
            <person name="Huang Z."/>
            <person name="Pippel M."/>
            <person name="Hughes G.M."/>
            <person name="Lavrichenko K."/>
            <person name="Devanna P."/>
            <person name="Winkler S."/>
            <person name="Jermiin L.S."/>
            <person name="Skirmuntt E.C."/>
            <person name="Katzourakis A."/>
            <person name="Burkitt-Gray L."/>
            <person name="Ray D.A."/>
            <person name="Sullivan K.A.M."/>
            <person name="Roscito J.G."/>
            <person name="Kirilenko B.M."/>
            <person name="Davalos L.M."/>
            <person name="Corthals A.P."/>
            <person name="Power M.L."/>
            <person name="Jones G."/>
            <person name="Ransome R.D."/>
            <person name="Dechmann D.K.N."/>
            <person name="Locatelli A.G."/>
            <person name="Puechmaille S.J."/>
            <person name="Fedrigo O."/>
            <person name="Jarvis E.D."/>
            <person name="Hiller M."/>
            <person name="Vernes S.C."/>
            <person name="Myers E.W."/>
            <person name="Teeling E.C."/>
        </authorList>
    </citation>
    <scope>NUCLEOTIDE SEQUENCE [LARGE SCALE GENOMIC DNA]</scope>
    <source>
        <strain evidence="3">MRhiFer1</strain>
        <tissue evidence="3">Lung</tissue>
    </source>
</reference>
<sequence>MAMIREVSKMEAKTKTRIMAETKAKPLAEPGIVPHNNSKAIPTSRVSAVTKCEVKADAGSETNIRSFAKADNKASIGSRPQRRREASIKFRTGDRADITIESSDENEESICSWFWTGEEPSLGSWFWPEEETPYQVYKPPPKIQEKPEPTPKPELTIKQKAAAWSRARYSVLVPIEGEEQSLPPEGNWTLVETLIETPLGIRPLTKIPPYNGPYFQTLAEIKEQVRYREKYGPNPKACRCKSRVFSLEPKEFDKLVALLKLTKDPFIHEIAKMIMGISPAYPFTQDIIHDVGITVMIENLVNNPNVKEHPKALNMVDDNSESSEESKTGESHIHQVCKDIITYPLNSPVQLAGLKLLEHLSVKFEDHHTIANYIPDFLTLLNKGSVKTKFYVLKVFLRLSKNQANTRELISAKVLSSLVAPFNKNESKANILNIIEIFENINFQFKKKVKLFTKEEFTKSELISIFQEAKEFGQKLQDLAEHSDPEVRDKVTRLILKL</sequence>
<dbReference type="InterPro" id="IPR006911">
    <property type="entry name" value="ARM-rpt_dom"/>
</dbReference>
<evidence type="ECO:0000256" key="1">
    <source>
        <dbReference type="SAM" id="MobiDB-lite"/>
    </source>
</evidence>
<dbReference type="AlphaFoldDB" id="A0A7J8ASV5"/>
<proteinExistence type="predicted"/>
<name>A0A7J8ASV5_RHIFE</name>
<dbReference type="Pfam" id="PF04826">
    <property type="entry name" value="Arm_2"/>
    <property type="match status" value="1"/>
</dbReference>
<evidence type="ECO:0000313" key="3">
    <source>
        <dbReference type="EMBL" id="KAF6389667.1"/>
    </source>
</evidence>
<feature type="domain" description="Armadillo repeat-containing" evidence="2">
    <location>
        <begin position="247"/>
        <end position="467"/>
    </location>
</feature>
<dbReference type="EMBL" id="JACAGC010000001">
    <property type="protein sequence ID" value="KAF6389667.1"/>
    <property type="molecule type" value="Genomic_DNA"/>
</dbReference>
<dbReference type="InterPro" id="IPR011989">
    <property type="entry name" value="ARM-like"/>
</dbReference>
<dbReference type="InterPro" id="IPR016024">
    <property type="entry name" value="ARM-type_fold"/>
</dbReference>